<accession>A0A4R6UTB5</accession>
<evidence type="ECO:0000259" key="1">
    <source>
        <dbReference type="Pfam" id="PF14371"/>
    </source>
</evidence>
<comment type="caution">
    <text evidence="2">The sequence shown here is derived from an EMBL/GenBank/DDBJ whole genome shotgun (WGS) entry which is preliminary data.</text>
</comment>
<sequence length="243" mass="27442">MKHSAVLLSLFVGVTSADVKLQYVTGDGEKSRTVTMQLADGKLRTDLDDSGYTIWDRNSQSFTHVMHERKRYLTVDKATLNQLIQMASGMMAMLGQSNPELAEAQREAEKHRELNMTDRKDKVAGMECQVFSLLENGKPEAEMCMVRAKALKLSDDELQTFRSLAAFGQSLAQSLLGQKMGKQPEWLQGIASDWFPVRYSRFEADSKVTDMELVQLNQQAVPAEMLAPPQDYQQMELPIRFGR</sequence>
<dbReference type="Pfam" id="PF14371">
    <property type="entry name" value="DUF4412"/>
    <property type="match status" value="1"/>
</dbReference>
<organism evidence="2 3">
    <name type="scientific">Permianibacter aggregans</name>
    <dbReference type="NCBI Taxonomy" id="1510150"/>
    <lineage>
        <taxon>Bacteria</taxon>
        <taxon>Pseudomonadati</taxon>
        <taxon>Pseudomonadota</taxon>
        <taxon>Gammaproteobacteria</taxon>
        <taxon>Pseudomonadales</taxon>
        <taxon>Pseudomonadaceae</taxon>
        <taxon>Permianibacter</taxon>
    </lineage>
</organism>
<keyword evidence="3" id="KW-1185">Reference proteome</keyword>
<dbReference type="Proteomes" id="UP000295375">
    <property type="component" value="Unassembled WGS sequence"/>
</dbReference>
<gene>
    <name evidence="2" type="ORF">EV696_10282</name>
</gene>
<evidence type="ECO:0000313" key="3">
    <source>
        <dbReference type="Proteomes" id="UP000295375"/>
    </source>
</evidence>
<dbReference type="InterPro" id="IPR025524">
    <property type="entry name" value="DUF4412"/>
</dbReference>
<dbReference type="RefSeq" id="WP_133587532.1">
    <property type="nucleotide sequence ID" value="NZ_CP037953.1"/>
</dbReference>
<feature type="domain" description="DUF4412" evidence="1">
    <location>
        <begin position="83"/>
        <end position="232"/>
    </location>
</feature>
<reference evidence="2 3" key="1">
    <citation type="submission" date="2019-03" db="EMBL/GenBank/DDBJ databases">
        <title>Genomic Encyclopedia of Type Strains, Phase IV (KMG-IV): sequencing the most valuable type-strain genomes for metagenomic binning, comparative biology and taxonomic classification.</title>
        <authorList>
            <person name="Goeker M."/>
        </authorList>
    </citation>
    <scope>NUCLEOTIDE SEQUENCE [LARGE SCALE GENOMIC DNA]</scope>
    <source>
        <strain evidence="2 3">DSM 103792</strain>
    </source>
</reference>
<dbReference type="EMBL" id="SNYM01000002">
    <property type="protein sequence ID" value="TDQ50401.1"/>
    <property type="molecule type" value="Genomic_DNA"/>
</dbReference>
<evidence type="ECO:0000313" key="2">
    <source>
        <dbReference type="EMBL" id="TDQ50401.1"/>
    </source>
</evidence>
<dbReference type="AlphaFoldDB" id="A0A4R6UTB5"/>
<name>A0A4R6UTB5_9GAMM</name>
<proteinExistence type="predicted"/>
<protein>
    <submittedName>
        <fullName evidence="2">Uncharacterized protein DUF4412</fullName>
    </submittedName>
</protein>